<accession>A0ABP7MEV9</accession>
<protein>
    <recommendedName>
        <fullName evidence="2">Outer membrane protein beta-barrel domain-containing protein</fullName>
    </recommendedName>
</protein>
<comment type="caution">
    <text evidence="3">The sequence shown here is derived from an EMBL/GenBank/DDBJ whole genome shotgun (WGS) entry which is preliminary data.</text>
</comment>
<name>A0ABP7MEV9_9BACT</name>
<keyword evidence="1" id="KW-0732">Signal</keyword>
<reference evidence="4" key="1">
    <citation type="journal article" date="2019" name="Int. J. Syst. Evol. Microbiol.">
        <title>The Global Catalogue of Microorganisms (GCM) 10K type strain sequencing project: providing services to taxonomists for standard genome sequencing and annotation.</title>
        <authorList>
            <consortium name="The Broad Institute Genomics Platform"/>
            <consortium name="The Broad Institute Genome Sequencing Center for Infectious Disease"/>
            <person name="Wu L."/>
            <person name="Ma J."/>
        </authorList>
    </citation>
    <scope>NUCLEOTIDE SEQUENCE [LARGE SCALE GENOMIC DNA]</scope>
    <source>
        <strain evidence="4">JCM 17214</strain>
    </source>
</reference>
<dbReference type="Proteomes" id="UP001499909">
    <property type="component" value="Unassembled WGS sequence"/>
</dbReference>
<evidence type="ECO:0000259" key="2">
    <source>
        <dbReference type="Pfam" id="PF13568"/>
    </source>
</evidence>
<organism evidence="3 4">
    <name type="scientific">Hymenobacter algoricola</name>
    <dbReference type="NCBI Taxonomy" id="486267"/>
    <lineage>
        <taxon>Bacteria</taxon>
        <taxon>Pseudomonadati</taxon>
        <taxon>Bacteroidota</taxon>
        <taxon>Cytophagia</taxon>
        <taxon>Cytophagales</taxon>
        <taxon>Hymenobacteraceae</taxon>
        <taxon>Hymenobacter</taxon>
    </lineage>
</organism>
<feature type="signal peptide" evidence="1">
    <location>
        <begin position="1"/>
        <end position="39"/>
    </location>
</feature>
<dbReference type="EMBL" id="BAABDH010000003">
    <property type="protein sequence ID" value="GAA3919164.1"/>
    <property type="molecule type" value="Genomic_DNA"/>
</dbReference>
<dbReference type="Pfam" id="PF13568">
    <property type="entry name" value="OMP_b-brl_2"/>
    <property type="match status" value="1"/>
</dbReference>
<evidence type="ECO:0000256" key="1">
    <source>
        <dbReference type="SAM" id="SignalP"/>
    </source>
</evidence>
<proteinExistence type="predicted"/>
<sequence length="255" mass="27186">MHDTAAILAALSLTKPLLAAMKKITLLLALALTSVAAFAQEIDKIGARASSDYAGGSGGHDSRNTGFGIKGGLNFADIYGDNKKNYTDGSNYKSFHAGIYGQYGFSDKFSIQPELLYTRQGFKGGSTYTNGTTTTTVNERRLDYVQAPVLLVYNILDNVSIHAGPQFSLLTKVVEDGKERKIANEGNTYGYSYSSIDYGVSAGAEARVGPARVGARYTAGFADVINNQIAVAGNKAIEDVKNSVFQVYIGVGFAR</sequence>
<evidence type="ECO:0000313" key="3">
    <source>
        <dbReference type="EMBL" id="GAA3919164.1"/>
    </source>
</evidence>
<gene>
    <name evidence="3" type="ORF">GCM10022406_02100</name>
</gene>
<feature type="domain" description="Outer membrane protein beta-barrel" evidence="2">
    <location>
        <begin position="63"/>
        <end position="225"/>
    </location>
</feature>
<evidence type="ECO:0000313" key="4">
    <source>
        <dbReference type="Proteomes" id="UP001499909"/>
    </source>
</evidence>
<feature type="chain" id="PRO_5046101949" description="Outer membrane protein beta-barrel domain-containing protein" evidence="1">
    <location>
        <begin position="40"/>
        <end position="255"/>
    </location>
</feature>
<keyword evidence="4" id="KW-1185">Reference proteome</keyword>
<dbReference type="InterPro" id="IPR025665">
    <property type="entry name" value="Beta-barrel_OMP_2"/>
</dbReference>